<dbReference type="InterPro" id="IPR018309">
    <property type="entry name" value="Tscrpt_reg_PadR_C"/>
</dbReference>
<dbReference type="RefSeq" id="WP_380583392.1">
    <property type="nucleotide sequence ID" value="NZ_JBHSQJ010000056.1"/>
</dbReference>
<dbReference type="InterPro" id="IPR036390">
    <property type="entry name" value="WH_DNA-bd_sf"/>
</dbReference>
<dbReference type="InterPro" id="IPR005149">
    <property type="entry name" value="Tscrpt_reg_PadR_N"/>
</dbReference>
<comment type="caution">
    <text evidence="3">The sequence shown here is derived from an EMBL/GenBank/DDBJ whole genome shotgun (WGS) entry which is preliminary data.</text>
</comment>
<dbReference type="PANTHER" id="PTHR43252:SF4">
    <property type="entry name" value="TRANSCRIPTIONAL REGULATORY PROTEIN"/>
    <property type="match status" value="1"/>
</dbReference>
<dbReference type="Pfam" id="PF10400">
    <property type="entry name" value="Vir_act_alpha_C"/>
    <property type="match status" value="1"/>
</dbReference>
<feature type="domain" description="Transcription regulator PadR N-terminal" evidence="1">
    <location>
        <begin position="11"/>
        <end position="81"/>
    </location>
</feature>
<accession>A0ABW1G367</accession>
<sequence>MALRDAILSTLLVEGEASGYDLAKGFDASVANFWAATPQQLYRELERMAADGLVRARVVEQRGRPNKRLFALTEAGLQALRAFTAEPPRPSAIRDDLLVKVQAVDAGDAETVRAALRERIGSAEAKIARYERLRARLLDGRFEDDYLATAERVGPYLTLMRGLSFERENQRWCEQALAVLERRGTQADVQGRGRT</sequence>
<evidence type="ECO:0000259" key="1">
    <source>
        <dbReference type="Pfam" id="PF03551"/>
    </source>
</evidence>
<dbReference type="SUPFAM" id="SSF46785">
    <property type="entry name" value="Winged helix' DNA-binding domain"/>
    <property type="match status" value="1"/>
</dbReference>
<dbReference type="Pfam" id="PF03551">
    <property type="entry name" value="PadR"/>
    <property type="match status" value="1"/>
</dbReference>
<proteinExistence type="predicted"/>
<organism evidence="3 4">
    <name type="scientific">Streptacidiphilus monticola</name>
    <dbReference type="NCBI Taxonomy" id="2161674"/>
    <lineage>
        <taxon>Bacteria</taxon>
        <taxon>Bacillati</taxon>
        <taxon>Actinomycetota</taxon>
        <taxon>Actinomycetes</taxon>
        <taxon>Kitasatosporales</taxon>
        <taxon>Streptomycetaceae</taxon>
        <taxon>Streptacidiphilus</taxon>
    </lineage>
</organism>
<name>A0ABW1G367_9ACTN</name>
<gene>
    <name evidence="3" type="ORF">ACFP3V_14385</name>
</gene>
<keyword evidence="4" id="KW-1185">Reference proteome</keyword>
<evidence type="ECO:0000259" key="2">
    <source>
        <dbReference type="Pfam" id="PF10400"/>
    </source>
</evidence>
<dbReference type="Proteomes" id="UP001596174">
    <property type="component" value="Unassembled WGS sequence"/>
</dbReference>
<dbReference type="PANTHER" id="PTHR43252">
    <property type="entry name" value="TRANSCRIPTIONAL REGULATOR YQJI"/>
    <property type="match status" value="1"/>
</dbReference>
<evidence type="ECO:0000313" key="4">
    <source>
        <dbReference type="Proteomes" id="UP001596174"/>
    </source>
</evidence>
<dbReference type="Gene3D" id="6.10.140.190">
    <property type="match status" value="1"/>
</dbReference>
<reference evidence="4" key="1">
    <citation type="journal article" date="2019" name="Int. J. Syst. Evol. Microbiol.">
        <title>The Global Catalogue of Microorganisms (GCM) 10K type strain sequencing project: providing services to taxonomists for standard genome sequencing and annotation.</title>
        <authorList>
            <consortium name="The Broad Institute Genomics Platform"/>
            <consortium name="The Broad Institute Genome Sequencing Center for Infectious Disease"/>
            <person name="Wu L."/>
            <person name="Ma J."/>
        </authorList>
    </citation>
    <scope>NUCLEOTIDE SEQUENCE [LARGE SCALE GENOMIC DNA]</scope>
    <source>
        <strain evidence="4">JCM 4816</strain>
    </source>
</reference>
<dbReference type="EMBL" id="JBHSQJ010000056">
    <property type="protein sequence ID" value="MFC5908395.1"/>
    <property type="molecule type" value="Genomic_DNA"/>
</dbReference>
<dbReference type="InterPro" id="IPR036388">
    <property type="entry name" value="WH-like_DNA-bd_sf"/>
</dbReference>
<dbReference type="Gene3D" id="1.10.10.10">
    <property type="entry name" value="Winged helix-like DNA-binding domain superfamily/Winged helix DNA-binding domain"/>
    <property type="match status" value="1"/>
</dbReference>
<evidence type="ECO:0000313" key="3">
    <source>
        <dbReference type="EMBL" id="MFC5908395.1"/>
    </source>
</evidence>
<feature type="domain" description="Transcription regulator PadR C-terminal" evidence="2">
    <location>
        <begin position="93"/>
        <end position="181"/>
    </location>
</feature>
<protein>
    <submittedName>
        <fullName evidence="3">PadR family transcriptional regulator</fullName>
    </submittedName>
</protein>